<proteinExistence type="predicted"/>
<keyword evidence="3" id="KW-0677">Repeat</keyword>
<evidence type="ECO:0000259" key="8">
    <source>
        <dbReference type="PROSITE" id="PS50157"/>
    </source>
</evidence>
<dbReference type="FunFam" id="3.30.160.60:FF:001325">
    <property type="entry name" value="zinc finger protein 200"/>
    <property type="match status" value="1"/>
</dbReference>
<evidence type="ECO:0000256" key="2">
    <source>
        <dbReference type="ARBA" id="ARBA00022723"/>
    </source>
</evidence>
<comment type="caution">
    <text evidence="9">The sequence shown here is derived from an EMBL/GenBank/DDBJ whole genome shotgun (WGS) entry which is preliminary data.</text>
</comment>
<dbReference type="PROSITE" id="PS50157">
    <property type="entry name" value="ZINC_FINGER_C2H2_2"/>
    <property type="match status" value="2"/>
</dbReference>
<evidence type="ECO:0000256" key="6">
    <source>
        <dbReference type="ARBA" id="ARBA00023242"/>
    </source>
</evidence>
<dbReference type="InterPro" id="IPR050331">
    <property type="entry name" value="Zinc_finger"/>
</dbReference>
<dbReference type="EMBL" id="CAXIEN010000250">
    <property type="protein sequence ID" value="CAL1289515.1"/>
    <property type="molecule type" value="Genomic_DNA"/>
</dbReference>
<evidence type="ECO:0000256" key="7">
    <source>
        <dbReference type="PROSITE-ProRule" id="PRU00042"/>
    </source>
</evidence>
<dbReference type="GO" id="GO:0010468">
    <property type="term" value="P:regulation of gene expression"/>
    <property type="evidence" value="ECO:0007669"/>
    <property type="project" value="TreeGrafter"/>
</dbReference>
<gene>
    <name evidence="9" type="ORF">LARSCL_LOCUS15987</name>
</gene>
<evidence type="ECO:0000256" key="1">
    <source>
        <dbReference type="ARBA" id="ARBA00004123"/>
    </source>
</evidence>
<evidence type="ECO:0000313" key="9">
    <source>
        <dbReference type="EMBL" id="CAL1289515.1"/>
    </source>
</evidence>
<sequence>MASHVSFHPPFNCPVCCKTFSNKYNVQTHMVIHTGERPFECNICFKSFKQKSHMHAHQRNTHSMLIS</sequence>
<protein>
    <recommendedName>
        <fullName evidence="8">C2H2-type domain-containing protein</fullName>
    </recommendedName>
</protein>
<keyword evidence="2" id="KW-0479">Metal-binding</keyword>
<dbReference type="SMART" id="SM00355">
    <property type="entry name" value="ZnF_C2H2"/>
    <property type="match status" value="2"/>
</dbReference>
<evidence type="ECO:0000313" key="10">
    <source>
        <dbReference type="Proteomes" id="UP001497382"/>
    </source>
</evidence>
<dbReference type="AlphaFoldDB" id="A0AAV2B1H5"/>
<accession>A0AAV2B1H5</accession>
<reference evidence="9 10" key="1">
    <citation type="submission" date="2024-04" db="EMBL/GenBank/DDBJ databases">
        <authorList>
            <person name="Rising A."/>
            <person name="Reimegard J."/>
            <person name="Sonavane S."/>
            <person name="Akerstrom W."/>
            <person name="Nylinder S."/>
            <person name="Hedman E."/>
            <person name="Kallberg Y."/>
        </authorList>
    </citation>
    <scope>NUCLEOTIDE SEQUENCE [LARGE SCALE GENOMIC DNA]</scope>
</reference>
<dbReference type="GO" id="GO:0008270">
    <property type="term" value="F:zinc ion binding"/>
    <property type="evidence" value="ECO:0007669"/>
    <property type="project" value="UniProtKB-KW"/>
</dbReference>
<dbReference type="InterPro" id="IPR013087">
    <property type="entry name" value="Znf_C2H2_type"/>
</dbReference>
<keyword evidence="6" id="KW-0539">Nucleus</keyword>
<dbReference type="GO" id="GO:0005634">
    <property type="term" value="C:nucleus"/>
    <property type="evidence" value="ECO:0007669"/>
    <property type="project" value="UniProtKB-SubCell"/>
</dbReference>
<dbReference type="Pfam" id="PF13894">
    <property type="entry name" value="zf-C2H2_4"/>
    <property type="match status" value="1"/>
</dbReference>
<dbReference type="FunFam" id="3.30.160.60:FF:001498">
    <property type="entry name" value="Zinc finger protein 404"/>
    <property type="match status" value="1"/>
</dbReference>
<evidence type="ECO:0000256" key="4">
    <source>
        <dbReference type="ARBA" id="ARBA00022771"/>
    </source>
</evidence>
<comment type="subcellular location">
    <subcellularLocation>
        <location evidence="1">Nucleus</location>
    </subcellularLocation>
</comment>
<dbReference type="PROSITE" id="PS00028">
    <property type="entry name" value="ZINC_FINGER_C2H2_1"/>
    <property type="match status" value="2"/>
</dbReference>
<organism evidence="9 10">
    <name type="scientific">Larinioides sclopetarius</name>
    <dbReference type="NCBI Taxonomy" id="280406"/>
    <lineage>
        <taxon>Eukaryota</taxon>
        <taxon>Metazoa</taxon>
        <taxon>Ecdysozoa</taxon>
        <taxon>Arthropoda</taxon>
        <taxon>Chelicerata</taxon>
        <taxon>Arachnida</taxon>
        <taxon>Araneae</taxon>
        <taxon>Araneomorphae</taxon>
        <taxon>Entelegynae</taxon>
        <taxon>Araneoidea</taxon>
        <taxon>Araneidae</taxon>
        <taxon>Larinioides</taxon>
    </lineage>
</organism>
<keyword evidence="4 7" id="KW-0863">Zinc-finger</keyword>
<dbReference type="Proteomes" id="UP001497382">
    <property type="component" value="Unassembled WGS sequence"/>
</dbReference>
<dbReference type="PANTHER" id="PTHR16515:SF49">
    <property type="entry name" value="GASTRULA ZINC FINGER PROTEIN XLCGF49.1-LIKE-RELATED"/>
    <property type="match status" value="1"/>
</dbReference>
<dbReference type="SUPFAM" id="SSF57667">
    <property type="entry name" value="beta-beta-alpha zinc fingers"/>
    <property type="match status" value="1"/>
</dbReference>
<feature type="domain" description="C2H2-type" evidence="8">
    <location>
        <begin position="11"/>
        <end position="38"/>
    </location>
</feature>
<dbReference type="PANTHER" id="PTHR16515">
    <property type="entry name" value="PR DOMAIN ZINC FINGER PROTEIN"/>
    <property type="match status" value="1"/>
</dbReference>
<dbReference type="Gene3D" id="3.30.160.60">
    <property type="entry name" value="Classic Zinc Finger"/>
    <property type="match status" value="2"/>
</dbReference>
<evidence type="ECO:0000256" key="3">
    <source>
        <dbReference type="ARBA" id="ARBA00022737"/>
    </source>
</evidence>
<keyword evidence="10" id="KW-1185">Reference proteome</keyword>
<keyword evidence="5" id="KW-0862">Zinc</keyword>
<feature type="domain" description="C2H2-type" evidence="8">
    <location>
        <begin position="39"/>
        <end position="63"/>
    </location>
</feature>
<name>A0AAV2B1H5_9ARAC</name>
<dbReference type="Pfam" id="PF00096">
    <property type="entry name" value="zf-C2H2"/>
    <property type="match status" value="1"/>
</dbReference>
<dbReference type="InterPro" id="IPR036236">
    <property type="entry name" value="Znf_C2H2_sf"/>
</dbReference>
<evidence type="ECO:0000256" key="5">
    <source>
        <dbReference type="ARBA" id="ARBA00022833"/>
    </source>
</evidence>